<keyword evidence="3" id="KW-1185">Reference proteome</keyword>
<accession>A0A2N7VJ75</accession>
<dbReference type="RefSeq" id="WP_102647321.1">
    <property type="nucleotide sequence ID" value="NZ_PNYA01000020.1"/>
</dbReference>
<feature type="transmembrane region" description="Helical" evidence="1">
    <location>
        <begin position="94"/>
        <end position="115"/>
    </location>
</feature>
<proteinExistence type="predicted"/>
<evidence type="ECO:0000313" key="3">
    <source>
        <dbReference type="Proteomes" id="UP000235616"/>
    </source>
</evidence>
<dbReference type="EMBL" id="PNYA01000020">
    <property type="protein sequence ID" value="PMS17202.1"/>
    <property type="molecule type" value="Genomic_DNA"/>
</dbReference>
<comment type="caution">
    <text evidence="2">The sequence shown here is derived from an EMBL/GenBank/DDBJ whole genome shotgun (WGS) entry which is preliminary data.</text>
</comment>
<keyword evidence="1" id="KW-0812">Transmembrane</keyword>
<dbReference type="Proteomes" id="UP000235616">
    <property type="component" value="Unassembled WGS sequence"/>
</dbReference>
<name>A0A2N7VJ75_9BURK</name>
<protein>
    <submittedName>
        <fullName evidence="2">Uncharacterized protein</fullName>
    </submittedName>
</protein>
<evidence type="ECO:0000256" key="1">
    <source>
        <dbReference type="SAM" id="Phobius"/>
    </source>
</evidence>
<evidence type="ECO:0000313" key="2">
    <source>
        <dbReference type="EMBL" id="PMS17202.1"/>
    </source>
</evidence>
<gene>
    <name evidence="2" type="ORF">C0Z18_20765</name>
</gene>
<dbReference type="OrthoDB" id="9131292at2"/>
<organism evidence="2 3">
    <name type="scientific">Trinickia dabaoshanensis</name>
    <dbReference type="NCBI Taxonomy" id="564714"/>
    <lineage>
        <taxon>Bacteria</taxon>
        <taxon>Pseudomonadati</taxon>
        <taxon>Pseudomonadota</taxon>
        <taxon>Betaproteobacteria</taxon>
        <taxon>Burkholderiales</taxon>
        <taxon>Burkholderiaceae</taxon>
        <taxon>Trinickia</taxon>
    </lineage>
</organism>
<dbReference type="AlphaFoldDB" id="A0A2N7VJ75"/>
<feature type="transmembrane region" description="Helical" evidence="1">
    <location>
        <begin position="58"/>
        <end position="82"/>
    </location>
</feature>
<keyword evidence="1" id="KW-1133">Transmembrane helix</keyword>
<keyword evidence="1" id="KW-0472">Membrane</keyword>
<reference evidence="2 3" key="1">
    <citation type="submission" date="2018-01" db="EMBL/GenBank/DDBJ databases">
        <title>Whole genome analyses suggest that Burkholderia sensu lato contains two further novel genera in the rhizoxinica-symbiotica group Mycetohabitans gen. nov., and Trinickia gen. nov.: implications for the evolution of diazotrophy and nodulation in the Burkholderiaceae.</title>
        <authorList>
            <person name="Estrada-de los Santos P."/>
            <person name="Palmer M."/>
            <person name="Chavez-Ramirez B."/>
            <person name="Beukes C."/>
            <person name="Steenkamp E.T."/>
            <person name="Hirsch A.M."/>
            <person name="Manyaka P."/>
            <person name="Maluk M."/>
            <person name="Lafos M."/>
            <person name="Crook M."/>
            <person name="Gross E."/>
            <person name="Simon M.F."/>
            <person name="Bueno dos Reis Junior F."/>
            <person name="Poole P.S."/>
            <person name="Venter S.N."/>
            <person name="James E.K."/>
        </authorList>
    </citation>
    <scope>NUCLEOTIDE SEQUENCE [LARGE SCALE GENOMIC DNA]</scope>
    <source>
        <strain evidence="2 3">GIMN1.004</strain>
    </source>
</reference>
<sequence length="123" mass="14038">MQQVHHFHPELRHATKPTYVASYVFPLLFVVYEVYRVGYWIAMHGVDFSNYHSMGYEYLLMIAIFVVQVVAEAAFLAVAWLGRHPDLEHRLTNLAMGLLCSLIVLGFDYGLQTAFRSAATSLN</sequence>
<feature type="transmembrane region" description="Helical" evidence="1">
    <location>
        <begin position="20"/>
        <end position="38"/>
    </location>
</feature>